<gene>
    <name evidence="1" type="ORF">IW245_007325</name>
</gene>
<evidence type="ECO:0000313" key="1">
    <source>
        <dbReference type="EMBL" id="MBG6141131.1"/>
    </source>
</evidence>
<protein>
    <submittedName>
        <fullName evidence="1">Uncharacterized protein</fullName>
    </submittedName>
</protein>
<dbReference type="Proteomes" id="UP000622552">
    <property type="component" value="Unassembled WGS sequence"/>
</dbReference>
<reference evidence="1" key="1">
    <citation type="submission" date="2020-11" db="EMBL/GenBank/DDBJ databases">
        <title>Sequencing the genomes of 1000 actinobacteria strains.</title>
        <authorList>
            <person name="Klenk H.-P."/>
        </authorList>
    </citation>
    <scope>NUCLEOTIDE SEQUENCE</scope>
    <source>
        <strain evidence="1">DSM 45356</strain>
    </source>
</reference>
<evidence type="ECO:0000313" key="2">
    <source>
        <dbReference type="Proteomes" id="UP000622552"/>
    </source>
</evidence>
<comment type="caution">
    <text evidence="1">The sequence shown here is derived from an EMBL/GenBank/DDBJ whole genome shotgun (WGS) entry which is preliminary data.</text>
</comment>
<organism evidence="1 2">
    <name type="scientific">Longispora fulva</name>
    <dbReference type="NCBI Taxonomy" id="619741"/>
    <lineage>
        <taxon>Bacteria</taxon>
        <taxon>Bacillati</taxon>
        <taxon>Actinomycetota</taxon>
        <taxon>Actinomycetes</taxon>
        <taxon>Micromonosporales</taxon>
        <taxon>Micromonosporaceae</taxon>
        <taxon>Longispora</taxon>
    </lineage>
</organism>
<dbReference type="EMBL" id="JADOUF010000001">
    <property type="protein sequence ID" value="MBG6141131.1"/>
    <property type="molecule type" value="Genomic_DNA"/>
</dbReference>
<name>A0A8J7GMM4_9ACTN</name>
<dbReference type="AlphaFoldDB" id="A0A8J7GMM4"/>
<sequence>MTTLVWNAEGAPASGTVITVGNSGGGSGTPFDAVQQGTAAVLQYDAATAANGTYSLRCATGGTSAMSYVRWTTAVGSMASAAGRFYLRLSALPSATRSILALHAAGLASDRATFALLTTGALRLRNASAATVATFTNPLALGTWYRVEYLIGASAAGMWEMHLYAGNNTAAIEDINGGAATSNFGGPVGAASFGYYTSAPSLPDMWFDGLALGDGGALFGPETPATTWQGAATLAGAADGTATGKLVTPGAAALNGSASLSAAERSVAVAGAGLSGAATLLSTGRTAVTATAGLSGAVLLTAAGTVAVPAAVALNAAGVVTADGTVPPGRIVHRPAIGTVARPSTGIVPRP</sequence>
<dbReference type="Gene3D" id="2.60.120.200">
    <property type="match status" value="1"/>
</dbReference>
<proteinExistence type="predicted"/>
<dbReference type="RefSeq" id="WP_197007595.1">
    <property type="nucleotide sequence ID" value="NZ_BONS01000046.1"/>
</dbReference>
<accession>A0A8J7GMM4</accession>
<keyword evidence="2" id="KW-1185">Reference proteome</keyword>